<organism evidence="4 5">
    <name type="scientific">Coregonus suidteri</name>
    <dbReference type="NCBI Taxonomy" id="861788"/>
    <lineage>
        <taxon>Eukaryota</taxon>
        <taxon>Metazoa</taxon>
        <taxon>Chordata</taxon>
        <taxon>Craniata</taxon>
        <taxon>Vertebrata</taxon>
        <taxon>Euteleostomi</taxon>
        <taxon>Actinopterygii</taxon>
        <taxon>Neopterygii</taxon>
        <taxon>Teleostei</taxon>
        <taxon>Protacanthopterygii</taxon>
        <taxon>Salmoniformes</taxon>
        <taxon>Salmonidae</taxon>
        <taxon>Coregoninae</taxon>
        <taxon>Coregonus</taxon>
    </lineage>
</organism>
<evidence type="ECO:0000256" key="1">
    <source>
        <dbReference type="ARBA" id="ARBA00022514"/>
    </source>
</evidence>
<dbReference type="AlphaFoldDB" id="A0AAN8KIF9"/>
<comment type="caution">
    <text evidence="4">The sequence shown here is derived from an EMBL/GenBank/DDBJ whole genome shotgun (WGS) entry which is preliminary data.</text>
</comment>
<evidence type="ECO:0000259" key="3">
    <source>
        <dbReference type="Pfam" id="PF00048"/>
    </source>
</evidence>
<dbReference type="InterPro" id="IPR001811">
    <property type="entry name" value="Chemokine_IL8-like_dom"/>
</dbReference>
<evidence type="ECO:0000313" key="5">
    <source>
        <dbReference type="Proteomes" id="UP001356427"/>
    </source>
</evidence>
<keyword evidence="2" id="KW-0732">Signal</keyword>
<feature type="domain" description="Chemokine interleukin-8-like" evidence="3">
    <location>
        <begin position="53"/>
        <end position="102"/>
    </location>
</feature>
<feature type="chain" id="PRO_5043051500" description="Chemokine interleukin-8-like domain-containing protein" evidence="2">
    <location>
        <begin position="20"/>
        <end position="124"/>
    </location>
</feature>
<feature type="signal peptide" evidence="2">
    <location>
        <begin position="1"/>
        <end position="19"/>
    </location>
</feature>
<dbReference type="EMBL" id="JAGTTL010000037">
    <property type="protein sequence ID" value="KAK6293057.1"/>
    <property type="molecule type" value="Genomic_DNA"/>
</dbReference>
<dbReference type="SUPFAM" id="SSF54117">
    <property type="entry name" value="Interleukin 8-like chemokines"/>
    <property type="match status" value="1"/>
</dbReference>
<gene>
    <name evidence="4" type="ORF">J4Q44_G00365580</name>
</gene>
<keyword evidence="1" id="KW-0202">Cytokine</keyword>
<dbReference type="InterPro" id="IPR036048">
    <property type="entry name" value="Interleukin_8-like_sf"/>
</dbReference>
<dbReference type="Gene3D" id="2.40.50.40">
    <property type="match status" value="1"/>
</dbReference>
<dbReference type="GO" id="GO:0008009">
    <property type="term" value="F:chemokine activity"/>
    <property type="evidence" value="ECO:0007669"/>
    <property type="project" value="InterPro"/>
</dbReference>
<keyword evidence="5" id="KW-1185">Reference proteome</keyword>
<sequence length="124" mass="14003">MNNPVFSLIWLLLIVGVGGSWDWKGRVLCLLTLTMVILSCTLEVRSQGMRPLNCCLKTSYKRPAEPITQCLIQIPRGKCNLNAYIFTSGEQWKCINPNARWLLADLASLKQRGIQCDPLITIRP</sequence>
<dbReference type="GO" id="GO:0006955">
    <property type="term" value="P:immune response"/>
    <property type="evidence" value="ECO:0007669"/>
    <property type="project" value="InterPro"/>
</dbReference>
<protein>
    <recommendedName>
        <fullName evidence="3">Chemokine interleukin-8-like domain-containing protein</fullName>
    </recommendedName>
</protein>
<dbReference type="Pfam" id="PF00048">
    <property type="entry name" value="IL8"/>
    <property type="match status" value="1"/>
</dbReference>
<accession>A0AAN8KIF9</accession>
<name>A0AAN8KIF9_9TELE</name>
<dbReference type="Proteomes" id="UP001356427">
    <property type="component" value="Unassembled WGS sequence"/>
</dbReference>
<evidence type="ECO:0000256" key="2">
    <source>
        <dbReference type="SAM" id="SignalP"/>
    </source>
</evidence>
<proteinExistence type="predicted"/>
<evidence type="ECO:0000313" key="4">
    <source>
        <dbReference type="EMBL" id="KAK6293057.1"/>
    </source>
</evidence>
<reference evidence="4 5" key="1">
    <citation type="submission" date="2021-04" db="EMBL/GenBank/DDBJ databases">
        <authorList>
            <person name="De Guttry C."/>
            <person name="Zahm M."/>
            <person name="Klopp C."/>
            <person name="Cabau C."/>
            <person name="Louis A."/>
            <person name="Berthelot C."/>
            <person name="Parey E."/>
            <person name="Roest Crollius H."/>
            <person name="Montfort J."/>
            <person name="Robinson-Rechavi M."/>
            <person name="Bucao C."/>
            <person name="Bouchez O."/>
            <person name="Gislard M."/>
            <person name="Lluch J."/>
            <person name="Milhes M."/>
            <person name="Lampietro C."/>
            <person name="Lopez Roques C."/>
            <person name="Donnadieu C."/>
            <person name="Braasch I."/>
            <person name="Desvignes T."/>
            <person name="Postlethwait J."/>
            <person name="Bobe J."/>
            <person name="Wedekind C."/>
            <person name="Guiguen Y."/>
        </authorList>
    </citation>
    <scope>NUCLEOTIDE SEQUENCE [LARGE SCALE GENOMIC DNA]</scope>
    <source>
        <strain evidence="4">Cs_M1</strain>
        <tissue evidence="4">Blood</tissue>
    </source>
</reference>
<dbReference type="GO" id="GO:0005615">
    <property type="term" value="C:extracellular space"/>
    <property type="evidence" value="ECO:0007669"/>
    <property type="project" value="UniProtKB-KW"/>
</dbReference>